<feature type="transmembrane region" description="Helical" evidence="1">
    <location>
        <begin position="91"/>
        <end position="114"/>
    </location>
</feature>
<name>A0ABV4Q391_9ACTN</name>
<reference evidence="2 3" key="1">
    <citation type="submission" date="2023-11" db="EMBL/GenBank/DDBJ databases">
        <title>Actinomadura monticuli sp. nov., isolated from volcanic ash.</title>
        <authorList>
            <person name="Lee S.D."/>
            <person name="Yang H."/>
            <person name="Kim I.S."/>
        </authorList>
    </citation>
    <scope>NUCLEOTIDE SEQUENCE [LARGE SCALE GENOMIC DNA]</scope>
    <source>
        <strain evidence="2 3">DLS-62</strain>
    </source>
</reference>
<evidence type="ECO:0000313" key="2">
    <source>
        <dbReference type="EMBL" id="MFA1537626.1"/>
    </source>
</evidence>
<organism evidence="2 3">
    <name type="scientific">Actinomadura monticuli</name>
    <dbReference type="NCBI Taxonomy" id="3097367"/>
    <lineage>
        <taxon>Bacteria</taxon>
        <taxon>Bacillati</taxon>
        <taxon>Actinomycetota</taxon>
        <taxon>Actinomycetes</taxon>
        <taxon>Streptosporangiales</taxon>
        <taxon>Thermomonosporaceae</taxon>
        <taxon>Actinomadura</taxon>
    </lineage>
</organism>
<keyword evidence="1" id="KW-0812">Transmembrane</keyword>
<comment type="caution">
    <text evidence="2">The sequence shown here is derived from an EMBL/GenBank/DDBJ whole genome shotgun (WGS) entry which is preliminary data.</text>
</comment>
<gene>
    <name evidence="2" type="ORF">SM611_01670</name>
</gene>
<evidence type="ECO:0000256" key="1">
    <source>
        <dbReference type="SAM" id="Phobius"/>
    </source>
</evidence>
<sequence>MAYQTATPADQSDKISLGAALTLPVLFVLAGVLVLFNLLMSALVLTGPDSCGEVSCSGSPLFAKIFVGIAIVPVVASIATVFTLRPSRFGIRCALIATALAVPVLADLITFSAAPDWFA</sequence>
<evidence type="ECO:0008006" key="4">
    <source>
        <dbReference type="Google" id="ProtNLM"/>
    </source>
</evidence>
<evidence type="ECO:0000313" key="3">
    <source>
        <dbReference type="Proteomes" id="UP001569963"/>
    </source>
</evidence>
<dbReference type="RefSeq" id="WP_371946965.1">
    <property type="nucleotide sequence ID" value="NZ_JAXCEI010000001.1"/>
</dbReference>
<accession>A0ABV4Q391</accession>
<dbReference type="EMBL" id="JAXCEI010000001">
    <property type="protein sequence ID" value="MFA1537626.1"/>
    <property type="molecule type" value="Genomic_DNA"/>
</dbReference>
<feature type="transmembrane region" description="Helical" evidence="1">
    <location>
        <begin position="21"/>
        <end position="45"/>
    </location>
</feature>
<protein>
    <recommendedName>
        <fullName evidence="4">Integral membrane protein</fullName>
    </recommendedName>
</protein>
<keyword evidence="3" id="KW-1185">Reference proteome</keyword>
<proteinExistence type="predicted"/>
<feature type="transmembrane region" description="Helical" evidence="1">
    <location>
        <begin position="65"/>
        <end position="84"/>
    </location>
</feature>
<keyword evidence="1" id="KW-1133">Transmembrane helix</keyword>
<dbReference type="Proteomes" id="UP001569963">
    <property type="component" value="Unassembled WGS sequence"/>
</dbReference>
<keyword evidence="1" id="KW-0472">Membrane</keyword>